<dbReference type="InterPro" id="IPR011991">
    <property type="entry name" value="ArsR-like_HTH"/>
</dbReference>
<dbReference type="EMBL" id="CP023482">
    <property type="protein sequence ID" value="ATH95711.1"/>
    <property type="molecule type" value="Genomic_DNA"/>
</dbReference>
<dbReference type="Gene3D" id="1.10.10.10">
    <property type="entry name" value="Winged helix-like DNA-binding domain superfamily/Winged helix DNA-binding domain"/>
    <property type="match status" value="1"/>
</dbReference>
<organism evidence="2 3">
    <name type="scientific">Dermabacter jinjuensis</name>
    <dbReference type="NCBI Taxonomy" id="1667168"/>
    <lineage>
        <taxon>Bacteria</taxon>
        <taxon>Bacillati</taxon>
        <taxon>Actinomycetota</taxon>
        <taxon>Actinomycetes</taxon>
        <taxon>Micrococcales</taxon>
        <taxon>Dermabacteraceae</taxon>
        <taxon>Dermabacter</taxon>
    </lineage>
</organism>
<sequence length="149" mass="16325">MPSVLESVARARGMQHLADLDFKRSVLIAKSQGKTQVEIARAARMSQSAVSQHLKQMQDIAFPPDGFAGASPLEICERYAAGQISTDDLKSQLVAWNFTPFPQPSDIFDDGPLPPPGTWAEVEEALSYGYLSEELYEAILDERDARGLG</sequence>
<dbReference type="InterPro" id="IPR036388">
    <property type="entry name" value="WH-like_DNA-bd_sf"/>
</dbReference>
<accession>A0ABN5DLF5</accession>
<dbReference type="RefSeq" id="WP_034371312.1">
    <property type="nucleotide sequence ID" value="NZ_CP023482.1"/>
</dbReference>
<evidence type="ECO:0000313" key="2">
    <source>
        <dbReference type="EMBL" id="ATH95711.1"/>
    </source>
</evidence>
<feature type="domain" description="HTH arsR-type" evidence="1">
    <location>
        <begin position="37"/>
        <end position="58"/>
    </location>
</feature>
<gene>
    <name evidence="2" type="ORF">COP05_00320</name>
</gene>
<reference evidence="2 3" key="1">
    <citation type="journal article" date="2016" name="Int. J. Syst. Evol. Microbiol.">
        <title>Dermabacter jinjuensis sp. nov., a novel species of the genus Dermabacter isolated from a clinical specimen.</title>
        <authorList>
            <person name="Park Y.K."/>
            <person name="Lee K.M."/>
            <person name="Lee W.K."/>
            <person name="Cho M.J."/>
            <person name="Lee H.S."/>
            <person name="Cho Y.G."/>
            <person name="Lee Y.C."/>
            <person name="Lee W.K."/>
            <person name="Seong W.K."/>
            <person name="Hwang K.J."/>
        </authorList>
    </citation>
    <scope>NUCLEOTIDE SEQUENCE [LARGE SCALE GENOMIC DNA]</scope>
    <source>
        <strain evidence="2 3">32T</strain>
    </source>
</reference>
<dbReference type="Proteomes" id="UP000815698">
    <property type="component" value="Chromosome"/>
</dbReference>
<name>A0ABN5DLF5_9MICO</name>
<evidence type="ECO:0000313" key="3">
    <source>
        <dbReference type="Proteomes" id="UP000815698"/>
    </source>
</evidence>
<protein>
    <submittedName>
        <fullName evidence="2">ArsR family transcriptional regulator</fullName>
    </submittedName>
</protein>
<proteinExistence type="predicted"/>
<keyword evidence="3" id="KW-1185">Reference proteome</keyword>
<dbReference type="CDD" id="cd00090">
    <property type="entry name" value="HTH_ARSR"/>
    <property type="match status" value="1"/>
</dbReference>
<dbReference type="InterPro" id="IPR001845">
    <property type="entry name" value="HTH_ArsR_DNA-bd_dom"/>
</dbReference>
<dbReference type="Pfam" id="PF01022">
    <property type="entry name" value="HTH_5"/>
    <property type="match status" value="1"/>
</dbReference>
<evidence type="ECO:0000259" key="1">
    <source>
        <dbReference type="Pfam" id="PF01022"/>
    </source>
</evidence>